<organism evidence="9 10">
    <name type="scientific">Sellimonas caecigallum</name>
    <dbReference type="NCBI Taxonomy" id="2592333"/>
    <lineage>
        <taxon>Bacteria</taxon>
        <taxon>Bacillati</taxon>
        <taxon>Bacillota</taxon>
        <taxon>Clostridia</taxon>
        <taxon>Lachnospirales</taxon>
        <taxon>Lachnospiraceae</taxon>
        <taxon>Sellimonas</taxon>
    </lineage>
</organism>
<evidence type="ECO:0000256" key="7">
    <source>
        <dbReference type="SAM" id="Phobius"/>
    </source>
</evidence>
<dbReference type="RefSeq" id="WP_221919487.1">
    <property type="nucleotide sequence ID" value="NZ_VIRV01000004.1"/>
</dbReference>
<evidence type="ECO:0000313" key="9">
    <source>
        <dbReference type="EMBL" id="MBY0758324.1"/>
    </source>
</evidence>
<dbReference type="InterPro" id="IPR039421">
    <property type="entry name" value="Type_1_exporter"/>
</dbReference>
<gene>
    <name evidence="9" type="ORF">FLB61_04315</name>
</gene>
<dbReference type="Proteomes" id="UP000779049">
    <property type="component" value="Unassembled WGS sequence"/>
</dbReference>
<keyword evidence="3" id="KW-0547">Nucleotide-binding</keyword>
<evidence type="ECO:0000259" key="8">
    <source>
        <dbReference type="PROSITE" id="PS50893"/>
    </source>
</evidence>
<dbReference type="SUPFAM" id="SSF90123">
    <property type="entry name" value="ABC transporter transmembrane region"/>
    <property type="match status" value="1"/>
</dbReference>
<dbReference type="SMART" id="SM00382">
    <property type="entry name" value="AAA"/>
    <property type="match status" value="1"/>
</dbReference>
<dbReference type="InterPro" id="IPR017871">
    <property type="entry name" value="ABC_transporter-like_CS"/>
</dbReference>
<dbReference type="EMBL" id="VIRV01000004">
    <property type="protein sequence ID" value="MBY0758324.1"/>
    <property type="molecule type" value="Genomic_DNA"/>
</dbReference>
<feature type="transmembrane region" description="Helical" evidence="7">
    <location>
        <begin position="185"/>
        <end position="210"/>
    </location>
</feature>
<proteinExistence type="predicted"/>
<comment type="subcellular location">
    <subcellularLocation>
        <location evidence="1">Cell membrane</location>
        <topology evidence="1">Multi-pass membrane protein</topology>
    </subcellularLocation>
</comment>
<feature type="transmembrane region" description="Helical" evidence="7">
    <location>
        <begin position="281"/>
        <end position="303"/>
    </location>
</feature>
<feature type="transmembrane region" description="Helical" evidence="7">
    <location>
        <begin position="36"/>
        <end position="57"/>
    </location>
</feature>
<evidence type="ECO:0000256" key="6">
    <source>
        <dbReference type="ARBA" id="ARBA00023136"/>
    </source>
</evidence>
<feature type="transmembrane region" description="Helical" evidence="7">
    <location>
        <begin position="154"/>
        <end position="173"/>
    </location>
</feature>
<dbReference type="InterPro" id="IPR003593">
    <property type="entry name" value="AAA+_ATPase"/>
</dbReference>
<dbReference type="InterPro" id="IPR036640">
    <property type="entry name" value="ABC1_TM_sf"/>
</dbReference>
<keyword evidence="2 7" id="KW-0812">Transmembrane</keyword>
<dbReference type="Gene3D" id="1.20.1560.10">
    <property type="entry name" value="ABC transporter type 1, transmembrane domain"/>
    <property type="match status" value="1"/>
</dbReference>
<dbReference type="SUPFAM" id="SSF52540">
    <property type="entry name" value="P-loop containing nucleoside triphosphate hydrolases"/>
    <property type="match status" value="1"/>
</dbReference>
<keyword evidence="4 9" id="KW-0067">ATP-binding</keyword>
<sequence>MEKNSKLKSWRETRTLTSRAFRIFFKRYPQMVMSRLLSVMWTALTPYVGIYLSALVIDELAGSRNIRRLQALVLLTLLSGAFTALCSAFLEKWKETQNAGLWLKVEQIFAEKLFEMDYGNLDETKTAELLSTIRQNQNGGGWGLYRVIENYETLCSSLLTIIGGFSTTIALFTSPVPESAGAYTIWNHPLCVALVIAVMIVITYTAPALYNKAGSYWARNADSINFSNRMFSFFGWLGDRKEIAADVRVYRQDKMCERYNQKKDDAFGSGGQFAAYSRGPAGLYSALSSAVSVLFTGVVYTFVCLKAWAGAFGPGAVTQYVVSATKVAGGVSSLISMLGNMRNNASFLEQVFTFLDIENRMYQGSLTIEKRRDRKYEVEFRNVSFRYPGSTYDVLRNVNMKFEIGKRLAVVGRNGSGKTTFIKLLCRLYDPTEGEILLNGIDIRKYNYAEYMTLFSVVFQDFQLFALKLGENVASKVDYDEVRVLDCLEKAGFTEDFFKMQKGVETYLYKDYEKDGVNVSGGEAQKIAIARALYKDAPFIILDEPTAALDPVAEAEIYFRFNEIAGDKTSVYISHRLSSCKFCDKIVVFHGGEVIQQGTHDSLVAEENGEYYKLWHTQAQYYTE</sequence>
<keyword evidence="10" id="KW-1185">Reference proteome</keyword>
<dbReference type="InterPro" id="IPR003439">
    <property type="entry name" value="ABC_transporter-like_ATP-bd"/>
</dbReference>
<dbReference type="GO" id="GO:0005524">
    <property type="term" value="F:ATP binding"/>
    <property type="evidence" value="ECO:0007669"/>
    <property type="project" value="UniProtKB-KW"/>
</dbReference>
<comment type="caution">
    <text evidence="9">The sequence shown here is derived from an EMBL/GenBank/DDBJ whole genome shotgun (WGS) entry which is preliminary data.</text>
</comment>
<evidence type="ECO:0000256" key="5">
    <source>
        <dbReference type="ARBA" id="ARBA00022989"/>
    </source>
</evidence>
<keyword evidence="6 7" id="KW-0472">Membrane</keyword>
<name>A0ABS7L5I5_9FIRM</name>
<accession>A0ABS7L5I5</accession>
<dbReference type="CDD" id="cd03228">
    <property type="entry name" value="ABCC_MRP_Like"/>
    <property type="match status" value="1"/>
</dbReference>
<keyword evidence="5 7" id="KW-1133">Transmembrane helix</keyword>
<protein>
    <submittedName>
        <fullName evidence="9">ABC transporter ATP-binding protein</fullName>
    </submittedName>
</protein>
<evidence type="ECO:0000313" key="10">
    <source>
        <dbReference type="Proteomes" id="UP000779049"/>
    </source>
</evidence>
<feature type="transmembrane region" description="Helical" evidence="7">
    <location>
        <begin position="69"/>
        <end position="90"/>
    </location>
</feature>
<evidence type="ECO:0000256" key="3">
    <source>
        <dbReference type="ARBA" id="ARBA00022741"/>
    </source>
</evidence>
<dbReference type="InterPro" id="IPR027417">
    <property type="entry name" value="P-loop_NTPase"/>
</dbReference>
<reference evidence="9 10" key="1">
    <citation type="journal article" date="2020" name="New Microbes New Infect">
        <title>Sellimonas caecigallum sp. nov., description and genome sequence of a new member of the Sellimonas genus isolated from the cecum of feral chicken.</title>
        <authorList>
            <person name="Wongkuna S."/>
            <person name="Ghimire S."/>
            <person name="Antony L."/>
            <person name="Chankhamhaengdecha S."/>
            <person name="Janvilisri T."/>
            <person name="Scaria J."/>
        </authorList>
    </citation>
    <scope>NUCLEOTIDE SEQUENCE [LARGE SCALE GENOMIC DNA]</scope>
    <source>
        <strain evidence="9 10">SW451</strain>
    </source>
</reference>
<dbReference type="PROSITE" id="PS50893">
    <property type="entry name" value="ABC_TRANSPORTER_2"/>
    <property type="match status" value="1"/>
</dbReference>
<evidence type="ECO:0000256" key="2">
    <source>
        <dbReference type="ARBA" id="ARBA00022692"/>
    </source>
</evidence>
<dbReference type="PROSITE" id="PS00211">
    <property type="entry name" value="ABC_TRANSPORTER_1"/>
    <property type="match status" value="1"/>
</dbReference>
<dbReference type="PANTHER" id="PTHR43394">
    <property type="entry name" value="ATP-DEPENDENT PERMEASE MDL1, MITOCHONDRIAL"/>
    <property type="match status" value="1"/>
</dbReference>
<dbReference type="PANTHER" id="PTHR43394:SF1">
    <property type="entry name" value="ATP-BINDING CASSETTE SUB-FAMILY B MEMBER 10, MITOCHONDRIAL"/>
    <property type="match status" value="1"/>
</dbReference>
<evidence type="ECO:0000256" key="4">
    <source>
        <dbReference type="ARBA" id="ARBA00022840"/>
    </source>
</evidence>
<feature type="domain" description="ABC transporter" evidence="8">
    <location>
        <begin position="378"/>
        <end position="616"/>
    </location>
</feature>
<dbReference type="Gene3D" id="3.40.50.300">
    <property type="entry name" value="P-loop containing nucleotide triphosphate hydrolases"/>
    <property type="match status" value="1"/>
</dbReference>
<evidence type="ECO:0000256" key="1">
    <source>
        <dbReference type="ARBA" id="ARBA00004651"/>
    </source>
</evidence>
<dbReference type="Pfam" id="PF00005">
    <property type="entry name" value="ABC_tran"/>
    <property type="match status" value="1"/>
</dbReference>